<evidence type="ECO:0000313" key="2">
    <source>
        <dbReference type="Proteomes" id="UP000076962"/>
    </source>
</evidence>
<sequence length="189" mass="20557">MKGIIYSVCVTMLGVWGEMAVAAHGPFYKVGNNAAIGLAEIAWDNLGRDCNKIDVFAQIIEDSISDVKRDIRTRYRGRSGKDFGAGYKNGLSSVLDRVGNKCQSKNAKTSLKQLKQLVAKLAPKPEPPTQGQYGSPYGGGYEPSYYRIAYNAANGLTRATWDSLGRNCSMTEQFAEIVGYGVDDVIADI</sequence>
<reference evidence="1 2" key="1">
    <citation type="submission" date="2016-05" db="EMBL/GenBank/DDBJ databases">
        <title>Single-cell genome of chain-forming Candidatus Thiomargarita nelsonii and comparison to other large sulfur-oxidizing bacteria.</title>
        <authorList>
            <person name="Winkel M."/>
            <person name="Salman V."/>
            <person name="Woyke T."/>
            <person name="Schulz-Vogt H."/>
            <person name="Richter M."/>
            <person name="Flood B."/>
            <person name="Bailey J."/>
            <person name="Amann R."/>
            <person name="Mussmann M."/>
        </authorList>
    </citation>
    <scope>NUCLEOTIDE SEQUENCE [LARGE SCALE GENOMIC DNA]</scope>
    <source>
        <strain evidence="1 2">THI036</strain>
    </source>
</reference>
<protein>
    <submittedName>
        <fullName evidence="1">Uncharacterized protein</fullName>
    </submittedName>
</protein>
<feature type="non-terminal residue" evidence="1">
    <location>
        <position position="189"/>
    </location>
</feature>
<accession>A0A176RYY4</accession>
<dbReference type="EMBL" id="LUTY01001973">
    <property type="protein sequence ID" value="OAD20965.1"/>
    <property type="molecule type" value="Genomic_DNA"/>
</dbReference>
<dbReference type="Proteomes" id="UP000076962">
    <property type="component" value="Unassembled WGS sequence"/>
</dbReference>
<organism evidence="1 2">
    <name type="scientific">Candidatus Thiomargarita nelsonii</name>
    <dbReference type="NCBI Taxonomy" id="1003181"/>
    <lineage>
        <taxon>Bacteria</taxon>
        <taxon>Pseudomonadati</taxon>
        <taxon>Pseudomonadota</taxon>
        <taxon>Gammaproteobacteria</taxon>
        <taxon>Thiotrichales</taxon>
        <taxon>Thiotrichaceae</taxon>
        <taxon>Thiomargarita</taxon>
    </lineage>
</organism>
<evidence type="ECO:0000313" key="1">
    <source>
        <dbReference type="EMBL" id="OAD20965.1"/>
    </source>
</evidence>
<comment type="caution">
    <text evidence="1">The sequence shown here is derived from an EMBL/GenBank/DDBJ whole genome shotgun (WGS) entry which is preliminary data.</text>
</comment>
<proteinExistence type="predicted"/>
<dbReference type="AlphaFoldDB" id="A0A176RYY4"/>
<name>A0A176RYY4_9GAMM</name>
<keyword evidence="2" id="KW-1185">Reference proteome</keyword>
<gene>
    <name evidence="1" type="ORF">THIOM_003292</name>
</gene>